<keyword evidence="1" id="KW-1133">Transmembrane helix</keyword>
<reference evidence="2" key="1">
    <citation type="submission" date="2020-03" db="EMBL/GenBank/DDBJ databases">
        <authorList>
            <person name="Guo F."/>
        </authorList>
    </citation>
    <scope>NUCLEOTIDE SEQUENCE</scope>
    <source>
        <strain evidence="2">JCM 30134</strain>
    </source>
</reference>
<evidence type="ECO:0000313" key="3">
    <source>
        <dbReference type="Proteomes" id="UP000787472"/>
    </source>
</evidence>
<feature type="transmembrane region" description="Helical" evidence="1">
    <location>
        <begin position="110"/>
        <end position="129"/>
    </location>
</feature>
<name>A0A9E5MLG9_9GAMM</name>
<dbReference type="AlphaFoldDB" id="A0A9E5MLG9"/>
<keyword evidence="1" id="KW-0472">Membrane</keyword>
<dbReference type="RefSeq" id="WP_167181591.1">
    <property type="nucleotide sequence ID" value="NZ_JAAONZ010000002.1"/>
</dbReference>
<dbReference type="EMBL" id="JAAONZ010000002">
    <property type="protein sequence ID" value="NHO64493.1"/>
    <property type="molecule type" value="Genomic_DNA"/>
</dbReference>
<feature type="transmembrane region" description="Helical" evidence="1">
    <location>
        <begin position="58"/>
        <end position="82"/>
    </location>
</feature>
<protein>
    <submittedName>
        <fullName evidence="2">DUF2878 domain-containing protein</fullName>
    </submittedName>
</protein>
<feature type="transmembrane region" description="Helical" evidence="1">
    <location>
        <begin position="160"/>
        <end position="180"/>
    </location>
</feature>
<sequence>MKLANLHLTDFHGKLLNGLLFQLGWFLAVLGGDYWALVALVIMVFVHGAFWVRDRREWWLVVTVTVVGSCLDSVWVLLGFLVPDPVLDHSVELGFLQSQSLQPEWLQTRIPLWLVCIWAMFSMTLTHVLSWLSRRYLLAALLGAMAAPLSYWSGAQLSGMAIGVPVGLSLLVIAIGWALLMPIFMMWSQRVVST</sequence>
<evidence type="ECO:0000256" key="1">
    <source>
        <dbReference type="SAM" id="Phobius"/>
    </source>
</evidence>
<dbReference type="Proteomes" id="UP000787472">
    <property type="component" value="Unassembled WGS sequence"/>
</dbReference>
<proteinExistence type="predicted"/>
<organism evidence="2 3">
    <name type="scientific">Pseudomaricurvus hydrocarbonicus</name>
    <dbReference type="NCBI Taxonomy" id="1470433"/>
    <lineage>
        <taxon>Bacteria</taxon>
        <taxon>Pseudomonadati</taxon>
        <taxon>Pseudomonadota</taxon>
        <taxon>Gammaproteobacteria</taxon>
        <taxon>Cellvibrionales</taxon>
        <taxon>Cellvibrionaceae</taxon>
        <taxon>Pseudomaricurvus</taxon>
    </lineage>
</organism>
<accession>A0A9E5MLG9</accession>
<comment type="caution">
    <text evidence="2">The sequence shown here is derived from an EMBL/GenBank/DDBJ whole genome shotgun (WGS) entry which is preliminary data.</text>
</comment>
<dbReference type="InterPro" id="IPR021306">
    <property type="entry name" value="DUF2878"/>
</dbReference>
<keyword evidence="3" id="KW-1185">Reference proteome</keyword>
<dbReference type="Pfam" id="PF11086">
    <property type="entry name" value="DUF2878"/>
    <property type="match status" value="1"/>
</dbReference>
<feature type="transmembrane region" description="Helical" evidence="1">
    <location>
        <begin position="20"/>
        <end position="46"/>
    </location>
</feature>
<feature type="transmembrane region" description="Helical" evidence="1">
    <location>
        <begin position="136"/>
        <end position="154"/>
    </location>
</feature>
<evidence type="ECO:0000313" key="2">
    <source>
        <dbReference type="EMBL" id="NHO64493.1"/>
    </source>
</evidence>
<gene>
    <name evidence="2" type="ORF">G8770_02900</name>
</gene>
<keyword evidence="1" id="KW-0812">Transmembrane</keyword>